<organism evidence="2 3">
    <name type="scientific">Actinokineospora diospyrosa</name>
    <dbReference type="NCBI Taxonomy" id="103728"/>
    <lineage>
        <taxon>Bacteria</taxon>
        <taxon>Bacillati</taxon>
        <taxon>Actinomycetota</taxon>
        <taxon>Actinomycetes</taxon>
        <taxon>Pseudonocardiales</taxon>
        <taxon>Pseudonocardiaceae</taxon>
        <taxon>Actinokineospora</taxon>
    </lineage>
</organism>
<feature type="region of interest" description="Disordered" evidence="1">
    <location>
        <begin position="1"/>
        <end position="47"/>
    </location>
</feature>
<reference evidence="2 3" key="1">
    <citation type="submission" date="2022-06" db="EMBL/GenBank/DDBJ databases">
        <title>Genomic Encyclopedia of Archaeal and Bacterial Type Strains, Phase II (KMG-II): from individual species to whole genera.</title>
        <authorList>
            <person name="Goeker M."/>
        </authorList>
    </citation>
    <scope>NUCLEOTIDE SEQUENCE [LARGE SCALE GENOMIC DNA]</scope>
    <source>
        <strain evidence="2 3">DSM 44255</strain>
    </source>
</reference>
<dbReference type="Proteomes" id="UP001205185">
    <property type="component" value="Unassembled WGS sequence"/>
</dbReference>
<dbReference type="EMBL" id="JAMTCO010000009">
    <property type="protein sequence ID" value="MCP2271434.1"/>
    <property type="molecule type" value="Genomic_DNA"/>
</dbReference>
<comment type="caution">
    <text evidence="2">The sequence shown here is derived from an EMBL/GenBank/DDBJ whole genome shotgun (WGS) entry which is preliminary data.</text>
</comment>
<name>A0ABT1IFL6_9PSEU</name>
<evidence type="ECO:0000313" key="3">
    <source>
        <dbReference type="Proteomes" id="UP001205185"/>
    </source>
</evidence>
<keyword evidence="3" id="KW-1185">Reference proteome</keyword>
<evidence type="ECO:0000313" key="2">
    <source>
        <dbReference type="EMBL" id="MCP2271434.1"/>
    </source>
</evidence>
<proteinExistence type="predicted"/>
<sequence length="138" mass="14087">MGLFGRERKHGRHAGEPPGNTGGATVAPQTPAPTPVPPTTVPPTTAAGAVSLPATAQHLLAMGASATKARVESVTVTGYVVGQDPVVDLLVSVEPGRGRRPVPLRTVVPRITVPRQGETVVLVTDPTTGAYLYAGLSL</sequence>
<accession>A0ABT1IFL6</accession>
<protein>
    <submittedName>
        <fullName evidence="2">Uncharacterized protein</fullName>
    </submittedName>
</protein>
<dbReference type="RefSeq" id="WP_253888377.1">
    <property type="nucleotide sequence ID" value="NZ_BAAAVB010000005.1"/>
</dbReference>
<gene>
    <name evidence="2" type="ORF">LV75_003948</name>
</gene>
<evidence type="ECO:0000256" key="1">
    <source>
        <dbReference type="SAM" id="MobiDB-lite"/>
    </source>
</evidence>
<feature type="compositionally biased region" description="Pro residues" evidence="1">
    <location>
        <begin position="30"/>
        <end position="41"/>
    </location>
</feature>